<evidence type="ECO:0008006" key="3">
    <source>
        <dbReference type="Google" id="ProtNLM"/>
    </source>
</evidence>
<dbReference type="PANTHER" id="PTHR30164:SF2">
    <property type="entry name" value="PROTEIN MTFA"/>
    <property type="match status" value="1"/>
</dbReference>
<dbReference type="CDD" id="cd20169">
    <property type="entry name" value="Peptidase_M90_mtfA"/>
    <property type="match status" value="1"/>
</dbReference>
<dbReference type="OrthoDB" id="9786424at2"/>
<organism evidence="1 2">
    <name type="scientific">Shewanella colwelliana</name>
    <name type="common">Alteromonas colwelliana</name>
    <dbReference type="NCBI Taxonomy" id="23"/>
    <lineage>
        <taxon>Bacteria</taxon>
        <taxon>Pseudomonadati</taxon>
        <taxon>Pseudomonadota</taxon>
        <taxon>Gammaproteobacteria</taxon>
        <taxon>Alteromonadales</taxon>
        <taxon>Shewanellaceae</taxon>
        <taxon>Shewanella</taxon>
    </lineage>
</organism>
<proteinExistence type="predicted"/>
<dbReference type="Pfam" id="PF06167">
    <property type="entry name" value="Peptidase_M90"/>
    <property type="match status" value="1"/>
</dbReference>
<reference evidence="1 2" key="1">
    <citation type="submission" date="2016-07" db="EMBL/GenBank/DDBJ databases">
        <title>Whole-genome of two Shewanella species isolated from a digestive organ of sea cucumber Apostichopus japonicus Selenka 1867.</title>
        <authorList>
            <person name="Hong H.-H."/>
            <person name="Choi H."/>
            <person name="Cheon S."/>
            <person name="Oh J.-S."/>
            <person name="Lee H.-G."/>
            <person name="Park C."/>
        </authorList>
    </citation>
    <scope>NUCLEOTIDE SEQUENCE [LARGE SCALE GENOMIC DNA]</scope>
    <source>
        <strain evidence="1 2">CSB03KR</strain>
    </source>
</reference>
<dbReference type="GO" id="GO:0005829">
    <property type="term" value="C:cytosol"/>
    <property type="evidence" value="ECO:0007669"/>
    <property type="project" value="TreeGrafter"/>
</dbReference>
<gene>
    <name evidence="1" type="ORF">BEL05_19605</name>
</gene>
<dbReference type="Gene3D" id="3.40.390.10">
    <property type="entry name" value="Collagenase (Catalytic Domain)"/>
    <property type="match status" value="1"/>
</dbReference>
<sequence length="274" mass="31929">MLAIFIVTLVSLIAIAYIGFKPRYVQYKRRQIAKQAFPSQWRQILKRRMPFFRALPTDLQLQLKKQIKIFLAEKQFIGCQGLTITDEIRVTIAAQACLLLLNRHTNYYPKLKQILVYPSLFIVNNQQQNADGVIWERQHLLSGESWEYGKVVLSWHTAVEDAAEPYDGHNVVIHEFAHQLDQEDGHSNGAPILENHKDYAAWSAVMNQEFAALQACARQQLPSIFNYYGATNPAEFFAVITETFFEKPHQFYEHHQALYQQMSHFFKLDPVNWQ</sequence>
<dbReference type="PANTHER" id="PTHR30164">
    <property type="entry name" value="MTFA PEPTIDASE"/>
    <property type="match status" value="1"/>
</dbReference>
<dbReference type="AlphaFoldDB" id="A0A1E5IVM5"/>
<dbReference type="RefSeq" id="WP_069670802.1">
    <property type="nucleotide sequence ID" value="NZ_MCBT01000018.1"/>
</dbReference>
<dbReference type="InterPro" id="IPR042252">
    <property type="entry name" value="MtfA_N"/>
</dbReference>
<accession>A0A1E5IVM5</accession>
<dbReference type="EMBL" id="MCBT01000018">
    <property type="protein sequence ID" value="OEG74639.1"/>
    <property type="molecule type" value="Genomic_DNA"/>
</dbReference>
<evidence type="ECO:0000313" key="2">
    <source>
        <dbReference type="Proteomes" id="UP000095230"/>
    </source>
</evidence>
<dbReference type="InterPro" id="IPR024079">
    <property type="entry name" value="MetalloPept_cat_dom_sf"/>
</dbReference>
<name>A0A1E5IVM5_SHECO</name>
<dbReference type="GO" id="GO:0004177">
    <property type="term" value="F:aminopeptidase activity"/>
    <property type="evidence" value="ECO:0007669"/>
    <property type="project" value="TreeGrafter"/>
</dbReference>
<dbReference type="GO" id="GO:0008237">
    <property type="term" value="F:metallopeptidase activity"/>
    <property type="evidence" value="ECO:0007669"/>
    <property type="project" value="InterPro"/>
</dbReference>
<dbReference type="Proteomes" id="UP000095230">
    <property type="component" value="Unassembled WGS sequence"/>
</dbReference>
<dbReference type="SUPFAM" id="SSF55486">
    <property type="entry name" value="Metalloproteases ('zincins'), catalytic domain"/>
    <property type="match status" value="1"/>
</dbReference>
<dbReference type="STRING" id="23.BEL05_19605"/>
<evidence type="ECO:0000313" key="1">
    <source>
        <dbReference type="EMBL" id="OEG74639.1"/>
    </source>
</evidence>
<dbReference type="InterPro" id="IPR010384">
    <property type="entry name" value="MtfA_fam"/>
</dbReference>
<protein>
    <recommendedName>
        <fullName evidence="3">Zinc-dependent peptidase</fullName>
    </recommendedName>
</protein>
<comment type="caution">
    <text evidence="1">The sequence shown here is derived from an EMBL/GenBank/DDBJ whole genome shotgun (WGS) entry which is preliminary data.</text>
</comment>
<dbReference type="Gene3D" id="1.10.472.150">
    <property type="entry name" value="Glucose-regulated metallo-peptidase M90, N-terminal domain"/>
    <property type="match status" value="1"/>
</dbReference>